<keyword evidence="2" id="KW-0963">Cytoplasm</keyword>
<dbReference type="InterPro" id="IPR017871">
    <property type="entry name" value="ABC_transporter-like_CS"/>
</dbReference>
<keyword evidence="11" id="KW-0267">Excision nuclease</keyword>
<dbReference type="NCBIfam" id="TIGR00630">
    <property type="entry name" value="uvra"/>
    <property type="match status" value="1"/>
</dbReference>
<keyword evidence="9" id="KW-0862">Zinc</keyword>
<dbReference type="PROSITE" id="PS50893">
    <property type="entry name" value="ABC_TRANSPORTER_2"/>
    <property type="match status" value="2"/>
</dbReference>
<keyword evidence="13" id="KW-0234">DNA repair</keyword>
<dbReference type="Gene3D" id="1.20.1580.10">
    <property type="entry name" value="ABC transporter ATPase like domain"/>
    <property type="match status" value="4"/>
</dbReference>
<gene>
    <name evidence="18" type="ORF">A2042_00230</name>
</gene>
<dbReference type="GO" id="GO:0004518">
    <property type="term" value="F:nuclease activity"/>
    <property type="evidence" value="ECO:0007669"/>
    <property type="project" value="UniProtKB-KW"/>
</dbReference>
<evidence type="ECO:0000256" key="6">
    <source>
        <dbReference type="ARBA" id="ARBA00022763"/>
    </source>
</evidence>
<dbReference type="InterPro" id="IPR027417">
    <property type="entry name" value="P-loop_NTPase"/>
</dbReference>
<evidence type="ECO:0000256" key="11">
    <source>
        <dbReference type="ARBA" id="ARBA00022881"/>
    </source>
</evidence>
<accession>A0A1F7REN3</accession>
<feature type="domain" description="ABC transporter" evidence="17">
    <location>
        <begin position="571"/>
        <end position="925"/>
    </location>
</feature>
<evidence type="ECO:0000256" key="12">
    <source>
        <dbReference type="ARBA" id="ARBA00023125"/>
    </source>
</evidence>
<comment type="similarity">
    <text evidence="14">Belongs to the ABC transporter superfamily. UvrA family.</text>
</comment>
<dbReference type="Gene3D" id="1.10.8.280">
    <property type="entry name" value="ABC transporter ATPase domain-like"/>
    <property type="match status" value="2"/>
</dbReference>
<sequence>MDKEIEIIGARTNNLKVLNCTIPTGKLTIITGVSGSGKSSLAFDTLYAEGQRRYVESMSTYARLFLERIERPDVDYINNIQPAIALEQKNTVKNARSTVGTATEINDYLRLLFAKIGKTICPACNLEVRKDTPEIAADYLLNKDLGSKILIIFPVMAEDKEHFESIKDVLVGQGYFRVYKKGEIIDLDELQYEAFEGGKKIEVLIDRVEINEGQTQRLNESLEIAFKLGSGKASVIGLGGGRIDFDSSFNCTQCGTGFKEPEPLLFSFNSPMGACPVCHGFGRVIGIDLDKVIPDKNLSIRELAIAAWNTPAYQEMYNDLESIASAHRISLDKPFKELSEREKDLVINGAGDYIGIRGFFDWFEGKKYKVHVRVMLARYRSYTKCGECRGRRLKKEAMYVKFMGKDISQICSMSIKDLSIFFNYMTIKNSEFEKAKNIIKEIKTRLKYLNDVGLGYLTLDRQTRTLSGGEMQRISLASALGSSLTDTLYVLDEPTVGLHARDSARLLNILKNLKESGNTVVVVEHDRTIIEGADKVIDLGPGAGQLGGKLVFQGRYDELLNAEDSLTAKFLRNGNMADFKSFNRKPKGFLRIRNARKNNLKNLNVDIPLGVLACITGVSGSGKSTLVNDILYTGFKELKAKTKGPLRDMRSEDVREASGFDSIEGINLVSDIILMDQSPIGRSIRSNPVTYIKAYDEIRKLMASIRGAKTKGLSARDFSFNVDGGRCDECKGTGVIVLEMYFMADIEVKCDKCNAKRFNRNVLDVYYKGKNINDILDFTVGEAMSFFIDKPEIIRKLRVLKEIGLGYLKLGQGTATLSGGESQRLKLASFLAANKGKERYLFIFDEPTTGLHLADIDTLIKLFQRLVDFGHSILVIEHNLDFIKAADYIIDLGPEGGEDGGYIVAQGSLEEIQSCKYSYTGKFLKQKTKPE</sequence>
<evidence type="ECO:0000256" key="15">
    <source>
        <dbReference type="ARBA" id="ARBA00039316"/>
    </source>
</evidence>
<evidence type="ECO:0000256" key="3">
    <source>
        <dbReference type="ARBA" id="ARBA00022723"/>
    </source>
</evidence>
<reference evidence="18 19" key="1">
    <citation type="journal article" date="2016" name="Nat. Commun.">
        <title>Thousands of microbial genomes shed light on interconnected biogeochemical processes in an aquifer system.</title>
        <authorList>
            <person name="Anantharaman K."/>
            <person name="Brown C.T."/>
            <person name="Hug L.A."/>
            <person name="Sharon I."/>
            <person name="Castelle C.J."/>
            <person name="Probst A.J."/>
            <person name="Thomas B.C."/>
            <person name="Singh A."/>
            <person name="Wilkins M.J."/>
            <person name="Karaoz U."/>
            <person name="Brodie E.L."/>
            <person name="Williams K.H."/>
            <person name="Hubbard S.S."/>
            <person name="Banfield J.F."/>
        </authorList>
    </citation>
    <scope>NUCLEOTIDE SEQUENCE [LARGE SCALE GENOMIC DNA]</scope>
</reference>
<organism evidence="18 19">
    <name type="scientific">Candidatus Schekmanbacteria bacterium GWA2_38_11</name>
    <dbReference type="NCBI Taxonomy" id="1817876"/>
    <lineage>
        <taxon>Bacteria</taxon>
        <taxon>Candidatus Schekmaniibacteriota</taxon>
    </lineage>
</organism>
<dbReference type="GO" id="GO:0016887">
    <property type="term" value="F:ATP hydrolysis activity"/>
    <property type="evidence" value="ECO:0007669"/>
    <property type="project" value="InterPro"/>
</dbReference>
<dbReference type="PANTHER" id="PTHR43152">
    <property type="entry name" value="UVRABC SYSTEM PROTEIN A"/>
    <property type="match status" value="1"/>
</dbReference>
<dbReference type="AlphaFoldDB" id="A0A1F7REN3"/>
<comment type="caution">
    <text evidence="18">The sequence shown here is derived from an EMBL/GenBank/DDBJ whole genome shotgun (WGS) entry which is preliminary data.</text>
</comment>
<dbReference type="Proteomes" id="UP000178526">
    <property type="component" value="Unassembled WGS sequence"/>
</dbReference>
<dbReference type="InterPro" id="IPR041552">
    <property type="entry name" value="UvrA_DNA-bd"/>
</dbReference>
<dbReference type="Gene3D" id="3.30.190.20">
    <property type="match status" value="1"/>
</dbReference>
<evidence type="ECO:0000256" key="14">
    <source>
        <dbReference type="ARBA" id="ARBA00038000"/>
    </source>
</evidence>
<evidence type="ECO:0000313" key="18">
    <source>
        <dbReference type="EMBL" id="OGL40015.1"/>
    </source>
</evidence>
<keyword evidence="7" id="KW-0228">DNA excision</keyword>
<keyword evidence="3" id="KW-0479">Metal-binding</keyword>
<keyword evidence="5" id="KW-0547">Nucleotide-binding</keyword>
<evidence type="ECO:0000256" key="16">
    <source>
        <dbReference type="ARBA" id="ARBA00042156"/>
    </source>
</evidence>
<dbReference type="Pfam" id="PF17755">
    <property type="entry name" value="UvrA_DNA-bind"/>
    <property type="match status" value="1"/>
</dbReference>
<proteinExistence type="inferred from homology"/>
<keyword evidence="8" id="KW-0863">Zinc-finger</keyword>
<dbReference type="PROSITE" id="PS00211">
    <property type="entry name" value="ABC_TRANSPORTER_1"/>
    <property type="match status" value="2"/>
</dbReference>
<evidence type="ECO:0000256" key="7">
    <source>
        <dbReference type="ARBA" id="ARBA00022769"/>
    </source>
</evidence>
<dbReference type="SUPFAM" id="SSF52540">
    <property type="entry name" value="P-loop containing nucleoside triphosphate hydrolases"/>
    <property type="match status" value="2"/>
</dbReference>
<evidence type="ECO:0000256" key="9">
    <source>
        <dbReference type="ARBA" id="ARBA00022833"/>
    </source>
</evidence>
<evidence type="ECO:0000256" key="13">
    <source>
        <dbReference type="ARBA" id="ARBA00023204"/>
    </source>
</evidence>
<dbReference type="Pfam" id="PF17760">
    <property type="entry name" value="UvrA_inter"/>
    <property type="match status" value="1"/>
</dbReference>
<evidence type="ECO:0000256" key="4">
    <source>
        <dbReference type="ARBA" id="ARBA00022737"/>
    </source>
</evidence>
<dbReference type="EMBL" id="MGDB01000108">
    <property type="protein sequence ID" value="OGL40015.1"/>
    <property type="molecule type" value="Genomic_DNA"/>
</dbReference>
<dbReference type="GO" id="GO:0005737">
    <property type="term" value="C:cytoplasm"/>
    <property type="evidence" value="ECO:0007669"/>
    <property type="project" value="UniProtKB-SubCell"/>
</dbReference>
<protein>
    <recommendedName>
        <fullName evidence="15">UvrABC system protein A</fullName>
    </recommendedName>
    <alternativeName>
        <fullName evidence="16">Excinuclease ABC subunit A</fullName>
    </alternativeName>
</protein>
<keyword evidence="6" id="KW-0227">DNA damage</keyword>
<evidence type="ECO:0000259" key="17">
    <source>
        <dbReference type="PROSITE" id="PS50893"/>
    </source>
</evidence>
<evidence type="ECO:0000313" key="19">
    <source>
        <dbReference type="Proteomes" id="UP000178526"/>
    </source>
</evidence>
<name>A0A1F7REN3_9BACT</name>
<dbReference type="GO" id="GO:0003677">
    <property type="term" value="F:DNA binding"/>
    <property type="evidence" value="ECO:0007669"/>
    <property type="project" value="UniProtKB-KW"/>
</dbReference>
<dbReference type="Gene3D" id="3.40.50.300">
    <property type="entry name" value="P-loop containing nucleotide triphosphate hydrolases"/>
    <property type="match status" value="3"/>
</dbReference>
<keyword evidence="10" id="KW-0067">ATP-binding</keyword>
<evidence type="ECO:0000256" key="1">
    <source>
        <dbReference type="ARBA" id="ARBA00004496"/>
    </source>
</evidence>
<feature type="domain" description="ABC transporter" evidence="17">
    <location>
        <begin position="311"/>
        <end position="566"/>
    </location>
</feature>
<evidence type="ECO:0000256" key="2">
    <source>
        <dbReference type="ARBA" id="ARBA00022490"/>
    </source>
</evidence>
<dbReference type="GO" id="GO:0009380">
    <property type="term" value="C:excinuclease repair complex"/>
    <property type="evidence" value="ECO:0007669"/>
    <property type="project" value="InterPro"/>
</dbReference>
<evidence type="ECO:0000256" key="5">
    <source>
        <dbReference type="ARBA" id="ARBA00022741"/>
    </source>
</evidence>
<dbReference type="InterPro" id="IPR041102">
    <property type="entry name" value="UvrA_inter"/>
</dbReference>
<dbReference type="GO" id="GO:0006289">
    <property type="term" value="P:nucleotide-excision repair"/>
    <property type="evidence" value="ECO:0007669"/>
    <property type="project" value="InterPro"/>
</dbReference>
<dbReference type="InterPro" id="IPR003439">
    <property type="entry name" value="ABC_transporter-like_ATP-bd"/>
</dbReference>
<dbReference type="InterPro" id="IPR004602">
    <property type="entry name" value="UvrA"/>
</dbReference>
<dbReference type="PANTHER" id="PTHR43152:SF3">
    <property type="entry name" value="UVRABC SYSTEM PROTEIN A"/>
    <property type="match status" value="1"/>
</dbReference>
<evidence type="ECO:0000256" key="8">
    <source>
        <dbReference type="ARBA" id="ARBA00022771"/>
    </source>
</evidence>
<keyword evidence="12" id="KW-0238">DNA-binding</keyword>
<keyword evidence="4" id="KW-0677">Repeat</keyword>
<dbReference type="GO" id="GO:0008270">
    <property type="term" value="F:zinc ion binding"/>
    <property type="evidence" value="ECO:0007669"/>
    <property type="project" value="UniProtKB-KW"/>
</dbReference>
<dbReference type="GO" id="GO:0005524">
    <property type="term" value="F:ATP binding"/>
    <property type="evidence" value="ECO:0007669"/>
    <property type="project" value="UniProtKB-KW"/>
</dbReference>
<evidence type="ECO:0000256" key="10">
    <source>
        <dbReference type="ARBA" id="ARBA00022840"/>
    </source>
</evidence>
<comment type="subcellular location">
    <subcellularLocation>
        <location evidence="1">Cytoplasm</location>
    </subcellularLocation>
</comment>
<dbReference type="Pfam" id="PF00005">
    <property type="entry name" value="ABC_tran"/>
    <property type="match status" value="1"/>
</dbReference>